<keyword evidence="1" id="KW-0677">Repeat</keyword>
<evidence type="ECO:0000256" key="1">
    <source>
        <dbReference type="ARBA" id="ARBA00022737"/>
    </source>
</evidence>
<name>A0A6A0AIR1_HAELA</name>
<feature type="repeat" description="HEAT" evidence="2">
    <location>
        <begin position="8"/>
        <end position="46"/>
    </location>
</feature>
<evidence type="ECO:0000313" key="3">
    <source>
        <dbReference type="EMBL" id="GFH32498.1"/>
    </source>
</evidence>
<dbReference type="InterPro" id="IPR000357">
    <property type="entry name" value="HEAT"/>
</dbReference>
<dbReference type="GO" id="GO:0006417">
    <property type="term" value="P:regulation of translation"/>
    <property type="evidence" value="ECO:0007669"/>
    <property type="project" value="TreeGrafter"/>
</dbReference>
<dbReference type="InterPro" id="IPR011989">
    <property type="entry name" value="ARM-like"/>
</dbReference>
<protein>
    <submittedName>
        <fullName evidence="3">TOG domain-containing protein</fullName>
    </submittedName>
</protein>
<dbReference type="PROSITE" id="PS50077">
    <property type="entry name" value="HEAT_REPEAT"/>
    <property type="match status" value="1"/>
</dbReference>
<comment type="caution">
    <text evidence="3">The sequence shown here is derived from an EMBL/GenBank/DDBJ whole genome shotgun (WGS) entry which is preliminary data.</text>
</comment>
<dbReference type="Gene3D" id="1.25.10.10">
    <property type="entry name" value="Leucine-rich Repeat Variant"/>
    <property type="match status" value="1"/>
</dbReference>
<proteinExistence type="predicted"/>
<dbReference type="Pfam" id="PF02985">
    <property type="entry name" value="HEAT"/>
    <property type="match status" value="1"/>
</dbReference>
<sequence length="60" mass="6607">MVPYLPLLMPELQKALRDPLPEVRAMSARAMGSLMQGMGSEQFSDLVPWLMSCLKAEGPS</sequence>
<dbReference type="SUPFAM" id="SSF48371">
    <property type="entry name" value="ARM repeat"/>
    <property type="match status" value="1"/>
</dbReference>
<dbReference type="InterPro" id="IPR021133">
    <property type="entry name" value="HEAT_type_2"/>
</dbReference>
<evidence type="ECO:0000313" key="4">
    <source>
        <dbReference type="Proteomes" id="UP000485058"/>
    </source>
</evidence>
<dbReference type="GO" id="GO:0034198">
    <property type="term" value="P:cellular response to amino acid starvation"/>
    <property type="evidence" value="ECO:0007669"/>
    <property type="project" value="TreeGrafter"/>
</dbReference>
<dbReference type="PANTHER" id="PTHR23346">
    <property type="entry name" value="TRANSLATIONAL ACTIVATOR GCN1-RELATED"/>
    <property type="match status" value="1"/>
</dbReference>
<evidence type="ECO:0000256" key="2">
    <source>
        <dbReference type="PROSITE-ProRule" id="PRU00103"/>
    </source>
</evidence>
<dbReference type="Proteomes" id="UP000485058">
    <property type="component" value="Unassembled WGS sequence"/>
</dbReference>
<keyword evidence="4" id="KW-1185">Reference proteome</keyword>
<dbReference type="GO" id="GO:0019887">
    <property type="term" value="F:protein kinase regulator activity"/>
    <property type="evidence" value="ECO:0007669"/>
    <property type="project" value="TreeGrafter"/>
</dbReference>
<dbReference type="EMBL" id="BLLF01006715">
    <property type="protein sequence ID" value="GFH32498.1"/>
    <property type="molecule type" value="Genomic_DNA"/>
</dbReference>
<gene>
    <name evidence="3" type="ORF">HaLaN_31726</name>
</gene>
<accession>A0A6A0AIR1</accession>
<feature type="non-terminal residue" evidence="3">
    <location>
        <position position="1"/>
    </location>
</feature>
<dbReference type="PANTHER" id="PTHR23346:SF7">
    <property type="entry name" value="STALLED RIBOSOME SENSOR GCN1"/>
    <property type="match status" value="1"/>
</dbReference>
<dbReference type="GO" id="GO:0005829">
    <property type="term" value="C:cytosol"/>
    <property type="evidence" value="ECO:0007669"/>
    <property type="project" value="TreeGrafter"/>
</dbReference>
<dbReference type="InterPro" id="IPR016024">
    <property type="entry name" value="ARM-type_fold"/>
</dbReference>
<reference evidence="3 4" key="1">
    <citation type="submission" date="2020-02" db="EMBL/GenBank/DDBJ databases">
        <title>Draft genome sequence of Haematococcus lacustris strain NIES-144.</title>
        <authorList>
            <person name="Morimoto D."/>
            <person name="Nakagawa S."/>
            <person name="Yoshida T."/>
            <person name="Sawayama S."/>
        </authorList>
    </citation>
    <scope>NUCLEOTIDE SEQUENCE [LARGE SCALE GENOMIC DNA]</scope>
    <source>
        <strain evidence="3 4">NIES-144</strain>
    </source>
</reference>
<dbReference type="AlphaFoldDB" id="A0A6A0AIR1"/>
<feature type="non-terminal residue" evidence="3">
    <location>
        <position position="60"/>
    </location>
</feature>
<organism evidence="3 4">
    <name type="scientific">Haematococcus lacustris</name>
    <name type="common">Green alga</name>
    <name type="synonym">Haematococcus pluvialis</name>
    <dbReference type="NCBI Taxonomy" id="44745"/>
    <lineage>
        <taxon>Eukaryota</taxon>
        <taxon>Viridiplantae</taxon>
        <taxon>Chlorophyta</taxon>
        <taxon>core chlorophytes</taxon>
        <taxon>Chlorophyceae</taxon>
        <taxon>CS clade</taxon>
        <taxon>Chlamydomonadales</taxon>
        <taxon>Haematococcaceae</taxon>
        <taxon>Haematococcus</taxon>
    </lineage>
</organism>